<keyword evidence="4" id="KW-0804">Transcription</keyword>
<sequence>MAFDSRLLTGIGVLVAVVEAGSFVRAADGLGLTASGVSRAIARLEQRVGVRLLHRTARAVSLTDEGRRFYDEVAPLLSGIEDSATRTAGAAARVHGRLRISVDAAVASFILLPHIGRLLDRHPDLEVDIEVRDRLGDLVADGFDLSLRFADPQLPSGLIARRLSTTRVVTCATPDYITRHGRPQHPRDLEAHRCILLRDESAAGRPFGWEFRRDGETVPVLARGRLMVNDTHSLLAGCLSGYGIAQLLEFYIRDRLADGRLVDLFPDWAEETFPLYVFFRSRSLPPAKVCAFLDFVQEEITA</sequence>
<accession>A0ABV7VDL3</accession>
<evidence type="ECO:0000256" key="3">
    <source>
        <dbReference type="ARBA" id="ARBA00023125"/>
    </source>
</evidence>
<evidence type="ECO:0000256" key="4">
    <source>
        <dbReference type="ARBA" id="ARBA00023163"/>
    </source>
</evidence>
<dbReference type="CDD" id="cd08422">
    <property type="entry name" value="PBP2_CrgA_like"/>
    <property type="match status" value="1"/>
</dbReference>
<dbReference type="InterPro" id="IPR036390">
    <property type="entry name" value="WH_DNA-bd_sf"/>
</dbReference>
<evidence type="ECO:0000313" key="6">
    <source>
        <dbReference type="EMBL" id="MFC3675549.1"/>
    </source>
</evidence>
<dbReference type="Gene3D" id="1.10.10.10">
    <property type="entry name" value="Winged helix-like DNA-binding domain superfamily/Winged helix DNA-binding domain"/>
    <property type="match status" value="1"/>
</dbReference>
<dbReference type="InterPro" id="IPR058163">
    <property type="entry name" value="LysR-type_TF_proteobact-type"/>
</dbReference>
<dbReference type="SUPFAM" id="SSF53850">
    <property type="entry name" value="Periplasmic binding protein-like II"/>
    <property type="match status" value="1"/>
</dbReference>
<comment type="similarity">
    <text evidence="1">Belongs to the LysR transcriptional regulatory family.</text>
</comment>
<keyword evidence="2" id="KW-0805">Transcription regulation</keyword>
<keyword evidence="3" id="KW-0238">DNA-binding</keyword>
<comment type="caution">
    <text evidence="6">The sequence shown here is derived from an EMBL/GenBank/DDBJ whole genome shotgun (WGS) entry which is preliminary data.</text>
</comment>
<dbReference type="SUPFAM" id="SSF46785">
    <property type="entry name" value="Winged helix' DNA-binding domain"/>
    <property type="match status" value="1"/>
</dbReference>
<dbReference type="PANTHER" id="PTHR30537:SF5">
    <property type="entry name" value="HTH-TYPE TRANSCRIPTIONAL ACTIVATOR TTDR-RELATED"/>
    <property type="match status" value="1"/>
</dbReference>
<dbReference type="InterPro" id="IPR005119">
    <property type="entry name" value="LysR_subst-bd"/>
</dbReference>
<dbReference type="PROSITE" id="PS50931">
    <property type="entry name" value="HTH_LYSR"/>
    <property type="match status" value="1"/>
</dbReference>
<dbReference type="Pfam" id="PF00126">
    <property type="entry name" value="HTH_1"/>
    <property type="match status" value="1"/>
</dbReference>
<evidence type="ECO:0000313" key="7">
    <source>
        <dbReference type="Proteomes" id="UP001595711"/>
    </source>
</evidence>
<organism evidence="6 7">
    <name type="scientific">Ferrovibrio xuzhouensis</name>
    <dbReference type="NCBI Taxonomy" id="1576914"/>
    <lineage>
        <taxon>Bacteria</taxon>
        <taxon>Pseudomonadati</taxon>
        <taxon>Pseudomonadota</taxon>
        <taxon>Alphaproteobacteria</taxon>
        <taxon>Rhodospirillales</taxon>
        <taxon>Rhodospirillaceae</taxon>
        <taxon>Ferrovibrio</taxon>
    </lineage>
</organism>
<evidence type="ECO:0000256" key="2">
    <source>
        <dbReference type="ARBA" id="ARBA00023015"/>
    </source>
</evidence>
<name>A0ABV7VDL3_9PROT</name>
<evidence type="ECO:0000256" key="1">
    <source>
        <dbReference type="ARBA" id="ARBA00009437"/>
    </source>
</evidence>
<gene>
    <name evidence="6" type="ORF">ACFOOQ_08345</name>
</gene>
<protein>
    <submittedName>
        <fullName evidence="6">LysR family transcriptional regulator</fullName>
    </submittedName>
</protein>
<dbReference type="Proteomes" id="UP001595711">
    <property type="component" value="Unassembled WGS sequence"/>
</dbReference>
<dbReference type="PANTHER" id="PTHR30537">
    <property type="entry name" value="HTH-TYPE TRANSCRIPTIONAL REGULATOR"/>
    <property type="match status" value="1"/>
</dbReference>
<dbReference type="Pfam" id="PF03466">
    <property type="entry name" value="LysR_substrate"/>
    <property type="match status" value="1"/>
</dbReference>
<dbReference type="RefSeq" id="WP_379724319.1">
    <property type="nucleotide sequence ID" value="NZ_JBHRYJ010000001.1"/>
</dbReference>
<feature type="domain" description="HTH lysR-type" evidence="5">
    <location>
        <begin position="13"/>
        <end position="63"/>
    </location>
</feature>
<reference evidence="7" key="1">
    <citation type="journal article" date="2019" name="Int. J. Syst. Evol. Microbiol.">
        <title>The Global Catalogue of Microorganisms (GCM) 10K type strain sequencing project: providing services to taxonomists for standard genome sequencing and annotation.</title>
        <authorList>
            <consortium name="The Broad Institute Genomics Platform"/>
            <consortium name="The Broad Institute Genome Sequencing Center for Infectious Disease"/>
            <person name="Wu L."/>
            <person name="Ma J."/>
        </authorList>
    </citation>
    <scope>NUCLEOTIDE SEQUENCE [LARGE SCALE GENOMIC DNA]</scope>
    <source>
        <strain evidence="7">KCTC 42182</strain>
    </source>
</reference>
<dbReference type="EMBL" id="JBHRYJ010000001">
    <property type="protein sequence ID" value="MFC3675549.1"/>
    <property type="molecule type" value="Genomic_DNA"/>
</dbReference>
<evidence type="ECO:0000259" key="5">
    <source>
        <dbReference type="PROSITE" id="PS50931"/>
    </source>
</evidence>
<proteinExistence type="inferred from homology"/>
<keyword evidence="7" id="KW-1185">Reference proteome</keyword>
<dbReference type="Gene3D" id="3.40.190.290">
    <property type="match status" value="1"/>
</dbReference>
<dbReference type="InterPro" id="IPR036388">
    <property type="entry name" value="WH-like_DNA-bd_sf"/>
</dbReference>
<dbReference type="InterPro" id="IPR000847">
    <property type="entry name" value="LysR_HTH_N"/>
</dbReference>